<feature type="region of interest" description="Disordered" evidence="1">
    <location>
        <begin position="120"/>
        <end position="164"/>
    </location>
</feature>
<dbReference type="AlphaFoldDB" id="A0A2T2NLZ6"/>
<dbReference type="EMBL" id="KZ678136">
    <property type="protein sequence ID" value="PSN66445.1"/>
    <property type="molecule type" value="Genomic_DNA"/>
</dbReference>
<reference evidence="3 4" key="1">
    <citation type="journal article" date="2018" name="Front. Microbiol.">
        <title>Genome-Wide Analysis of Corynespora cassiicola Leaf Fall Disease Putative Effectors.</title>
        <authorList>
            <person name="Lopez D."/>
            <person name="Ribeiro S."/>
            <person name="Label P."/>
            <person name="Fumanal B."/>
            <person name="Venisse J.S."/>
            <person name="Kohler A."/>
            <person name="de Oliveira R.R."/>
            <person name="Labutti K."/>
            <person name="Lipzen A."/>
            <person name="Lail K."/>
            <person name="Bauer D."/>
            <person name="Ohm R.A."/>
            <person name="Barry K.W."/>
            <person name="Spatafora J."/>
            <person name="Grigoriev I.V."/>
            <person name="Martin F.M."/>
            <person name="Pujade-Renaud V."/>
        </authorList>
    </citation>
    <scope>NUCLEOTIDE SEQUENCE [LARGE SCALE GENOMIC DNA]</scope>
    <source>
        <strain evidence="3 4">Philippines</strain>
    </source>
</reference>
<keyword evidence="2" id="KW-1133">Transmembrane helix</keyword>
<feature type="compositionally biased region" description="Polar residues" evidence="1">
    <location>
        <begin position="120"/>
        <end position="144"/>
    </location>
</feature>
<accession>A0A2T2NLZ6</accession>
<feature type="compositionally biased region" description="Polar residues" evidence="1">
    <location>
        <begin position="20"/>
        <end position="30"/>
    </location>
</feature>
<feature type="transmembrane region" description="Helical" evidence="2">
    <location>
        <begin position="285"/>
        <end position="306"/>
    </location>
</feature>
<gene>
    <name evidence="3" type="ORF">BS50DRAFT_622109</name>
</gene>
<evidence type="ECO:0008006" key="5">
    <source>
        <dbReference type="Google" id="ProtNLM"/>
    </source>
</evidence>
<feature type="region of interest" description="Disordered" evidence="1">
    <location>
        <begin position="1"/>
        <end position="40"/>
    </location>
</feature>
<protein>
    <recommendedName>
        <fullName evidence="5">Mid2 domain-containing protein</fullName>
    </recommendedName>
</protein>
<evidence type="ECO:0000313" key="4">
    <source>
        <dbReference type="Proteomes" id="UP000240883"/>
    </source>
</evidence>
<name>A0A2T2NLZ6_CORCC</name>
<keyword evidence="4" id="KW-1185">Reference proteome</keyword>
<evidence type="ECO:0000256" key="1">
    <source>
        <dbReference type="SAM" id="MobiDB-lite"/>
    </source>
</evidence>
<dbReference type="OrthoDB" id="3065412at2759"/>
<evidence type="ECO:0000256" key="2">
    <source>
        <dbReference type="SAM" id="Phobius"/>
    </source>
</evidence>
<dbReference type="Proteomes" id="UP000240883">
    <property type="component" value="Unassembled WGS sequence"/>
</dbReference>
<keyword evidence="2" id="KW-0472">Membrane</keyword>
<keyword evidence="2" id="KW-0812">Transmembrane</keyword>
<dbReference type="STRING" id="1448308.A0A2T2NLZ6"/>
<proteinExistence type="predicted"/>
<organism evidence="3 4">
    <name type="scientific">Corynespora cassiicola Philippines</name>
    <dbReference type="NCBI Taxonomy" id="1448308"/>
    <lineage>
        <taxon>Eukaryota</taxon>
        <taxon>Fungi</taxon>
        <taxon>Dikarya</taxon>
        <taxon>Ascomycota</taxon>
        <taxon>Pezizomycotina</taxon>
        <taxon>Dothideomycetes</taxon>
        <taxon>Pleosporomycetidae</taxon>
        <taxon>Pleosporales</taxon>
        <taxon>Corynesporascaceae</taxon>
        <taxon>Corynespora</taxon>
    </lineage>
</organism>
<sequence>MPAANPTLPLRPRWPAPPYSNETFATSSASPRPGNNVPNAVEQTPVSIPEPVYETVSILPADQIPAEPTRNPVAQYQGRSETLLKGYCTEPAYTILDGPTAVWIPVVGCISSKPDCCPTQTTDGGSNPESTGDGSGNPGENNQKPDGDGGDTGGGIGGQGQGAQFPISFMPTQGVLTGCPKDYHTVGGTACCPSSYWLWSTTLGGQVPCYSSLSKPLVPPPIPETLVDDRGGPDITGSYTGSSSAPPTALTMTSKPTLAIVNIAYAMQFPVVPPPKPALETDAKIGIGVGVSCGALLMGVIVWLLLKKYRAREKAAVAQQIPSASQRFNSQVDMSRIAHEPAGLERSFGGAKYMGVSTRGIDH</sequence>
<evidence type="ECO:0000313" key="3">
    <source>
        <dbReference type="EMBL" id="PSN66445.1"/>
    </source>
</evidence>
<feature type="compositionally biased region" description="Gly residues" evidence="1">
    <location>
        <begin position="150"/>
        <end position="161"/>
    </location>
</feature>